<dbReference type="EMBL" id="JARJLG010000252">
    <property type="protein sequence ID" value="KAJ7722999.1"/>
    <property type="molecule type" value="Genomic_DNA"/>
</dbReference>
<sequence>MHPTLTIPEILDHIFVELNGAPLTQIDGPERDPRNLKDFAALARTCKGFKDIALDFLWSEQPTLTNILKCLPSHLWEQTGSQLRIIGKIEPADWESPLTYARRIRSSKLGWNLGDAFPGVDILEAINLIRLGRVERGVGSGLPLPIHSSLSRPQDYSRAISLPVSDSAMSLLPGLLPYPDLKSLTIIDETEDNSLFCGVVSKIAMTLRQIERLAVNKLDRAALEHLSHLPALKSLDLTQPDLRDLGSASLLPVAIRHQSFPSLHTLDLSHADLHFAFAIEFLTTLSNCRLRIFIVASDISMMNSTTSELYIALANHIAHPTLQTLFIEPTDAGEVPAPSAGMIGNYVITRNQLATLFCFRNLTVVRLNPPVGFDMDDAAAWDIARARPNLRNLQLSAASDLHQPSNISLHGLRAFAKHCKNLNYLCIPFDASVVPPFDNSPETRISQDRLESLEVQRSGIYHPPTVARFMSGLFPNLRDVVTYQAWLWADPLLVPAVEEDDETAVDHARHNLWKQVEALVPIITAVRREEQYWARSAPTAAM</sequence>
<dbReference type="Proteomes" id="UP001215280">
    <property type="component" value="Unassembled WGS sequence"/>
</dbReference>
<keyword evidence="2" id="KW-1185">Reference proteome</keyword>
<evidence type="ECO:0000313" key="2">
    <source>
        <dbReference type="Proteomes" id="UP001215280"/>
    </source>
</evidence>
<dbReference type="Gene3D" id="3.80.10.10">
    <property type="entry name" value="Ribonuclease Inhibitor"/>
    <property type="match status" value="1"/>
</dbReference>
<protein>
    <recommendedName>
        <fullName evidence="3">F-box domain-containing protein</fullName>
    </recommendedName>
</protein>
<dbReference type="InterPro" id="IPR032675">
    <property type="entry name" value="LRR_dom_sf"/>
</dbReference>
<name>A0AAD7HKY0_9AGAR</name>
<proteinExistence type="predicted"/>
<evidence type="ECO:0008006" key="3">
    <source>
        <dbReference type="Google" id="ProtNLM"/>
    </source>
</evidence>
<dbReference type="SUPFAM" id="SSF52047">
    <property type="entry name" value="RNI-like"/>
    <property type="match status" value="1"/>
</dbReference>
<dbReference type="AlphaFoldDB" id="A0AAD7HKY0"/>
<gene>
    <name evidence="1" type="ORF">DFH07DRAFT_946604</name>
</gene>
<organism evidence="1 2">
    <name type="scientific">Mycena maculata</name>
    <dbReference type="NCBI Taxonomy" id="230809"/>
    <lineage>
        <taxon>Eukaryota</taxon>
        <taxon>Fungi</taxon>
        <taxon>Dikarya</taxon>
        <taxon>Basidiomycota</taxon>
        <taxon>Agaricomycotina</taxon>
        <taxon>Agaricomycetes</taxon>
        <taxon>Agaricomycetidae</taxon>
        <taxon>Agaricales</taxon>
        <taxon>Marasmiineae</taxon>
        <taxon>Mycenaceae</taxon>
        <taxon>Mycena</taxon>
    </lineage>
</organism>
<accession>A0AAD7HKY0</accession>
<comment type="caution">
    <text evidence="1">The sequence shown here is derived from an EMBL/GenBank/DDBJ whole genome shotgun (WGS) entry which is preliminary data.</text>
</comment>
<reference evidence="1" key="1">
    <citation type="submission" date="2023-03" db="EMBL/GenBank/DDBJ databases">
        <title>Massive genome expansion in bonnet fungi (Mycena s.s.) driven by repeated elements and novel gene families across ecological guilds.</title>
        <authorList>
            <consortium name="Lawrence Berkeley National Laboratory"/>
            <person name="Harder C.B."/>
            <person name="Miyauchi S."/>
            <person name="Viragh M."/>
            <person name="Kuo A."/>
            <person name="Thoen E."/>
            <person name="Andreopoulos B."/>
            <person name="Lu D."/>
            <person name="Skrede I."/>
            <person name="Drula E."/>
            <person name="Henrissat B."/>
            <person name="Morin E."/>
            <person name="Kohler A."/>
            <person name="Barry K."/>
            <person name="LaButti K."/>
            <person name="Morin E."/>
            <person name="Salamov A."/>
            <person name="Lipzen A."/>
            <person name="Mereny Z."/>
            <person name="Hegedus B."/>
            <person name="Baldrian P."/>
            <person name="Stursova M."/>
            <person name="Weitz H."/>
            <person name="Taylor A."/>
            <person name="Grigoriev I.V."/>
            <person name="Nagy L.G."/>
            <person name="Martin F."/>
            <person name="Kauserud H."/>
        </authorList>
    </citation>
    <scope>NUCLEOTIDE SEQUENCE</scope>
    <source>
        <strain evidence="1">CBHHK188m</strain>
    </source>
</reference>
<evidence type="ECO:0000313" key="1">
    <source>
        <dbReference type="EMBL" id="KAJ7722999.1"/>
    </source>
</evidence>